<evidence type="ECO:0000256" key="2">
    <source>
        <dbReference type="ARBA" id="ARBA00009265"/>
    </source>
</evidence>
<dbReference type="AlphaFoldDB" id="A0A5D2ZYJ0"/>
<keyword evidence="3" id="KW-0539">Nucleus</keyword>
<gene>
    <name evidence="4" type="ORF">E1A91_A03G105600v1</name>
</gene>
<keyword evidence="5" id="KW-1185">Reference proteome</keyword>
<dbReference type="GO" id="GO:0071013">
    <property type="term" value="C:catalytic step 2 spliceosome"/>
    <property type="evidence" value="ECO:0007669"/>
    <property type="project" value="TreeGrafter"/>
</dbReference>
<dbReference type="GO" id="GO:0031048">
    <property type="term" value="P:regulatory ncRNA-mediated heterochromatin formation"/>
    <property type="evidence" value="ECO:0007669"/>
    <property type="project" value="TreeGrafter"/>
</dbReference>
<proteinExistence type="inferred from homology"/>
<comment type="similarity">
    <text evidence="2">Belongs to the NRDE2 family.</text>
</comment>
<dbReference type="PANTHER" id="PTHR13471:SF0">
    <property type="entry name" value="NUCLEAR EXOSOME REGULATOR NRDE2"/>
    <property type="match status" value="1"/>
</dbReference>
<evidence type="ECO:0000313" key="5">
    <source>
        <dbReference type="Proteomes" id="UP000323597"/>
    </source>
</evidence>
<protein>
    <recommendedName>
        <fullName evidence="6">Protein NRDE2 homolog</fullName>
    </recommendedName>
</protein>
<dbReference type="PANTHER" id="PTHR13471">
    <property type="entry name" value="TETRATRICOPEPTIDE-LIKE HELICAL"/>
    <property type="match status" value="1"/>
</dbReference>
<organism evidence="4 5">
    <name type="scientific">Gossypium mustelinum</name>
    <name type="common">Cotton</name>
    <name type="synonym">Gossypium caicoense</name>
    <dbReference type="NCBI Taxonomy" id="34275"/>
    <lineage>
        <taxon>Eukaryota</taxon>
        <taxon>Viridiplantae</taxon>
        <taxon>Streptophyta</taxon>
        <taxon>Embryophyta</taxon>
        <taxon>Tracheophyta</taxon>
        <taxon>Spermatophyta</taxon>
        <taxon>Magnoliopsida</taxon>
        <taxon>eudicotyledons</taxon>
        <taxon>Gunneridae</taxon>
        <taxon>Pentapetalae</taxon>
        <taxon>rosids</taxon>
        <taxon>malvids</taxon>
        <taxon>Malvales</taxon>
        <taxon>Malvaceae</taxon>
        <taxon>Malvoideae</taxon>
        <taxon>Gossypium</taxon>
    </lineage>
</organism>
<evidence type="ECO:0000313" key="4">
    <source>
        <dbReference type="EMBL" id="TYJ42701.1"/>
    </source>
</evidence>
<dbReference type="InterPro" id="IPR011990">
    <property type="entry name" value="TPR-like_helical_dom_sf"/>
</dbReference>
<dbReference type="SUPFAM" id="SSF48452">
    <property type="entry name" value="TPR-like"/>
    <property type="match status" value="1"/>
</dbReference>
<evidence type="ECO:0000256" key="1">
    <source>
        <dbReference type="ARBA" id="ARBA00004123"/>
    </source>
</evidence>
<dbReference type="InterPro" id="IPR003107">
    <property type="entry name" value="HAT"/>
</dbReference>
<dbReference type="Proteomes" id="UP000323597">
    <property type="component" value="Chromosome A03"/>
</dbReference>
<comment type="subcellular location">
    <subcellularLocation>
        <location evidence="1">Nucleus</location>
    </subcellularLocation>
</comment>
<dbReference type="Gene3D" id="1.25.40.10">
    <property type="entry name" value="Tetratricopeptide repeat domain"/>
    <property type="match status" value="1"/>
</dbReference>
<sequence length="449" mass="51338">MRRLQDELNKSQSMSGEFSFESLLDGARGIPQRTEMMKFLRNAALLCLTAFPRNHILEEAALLAEELFVTRMNSSSCSGAPCQSLAKRLLKHDRQDLLLCGIYARREAFYGNMDNARRVFDMALLSLAGVSLDLQSNPSLLYLWYAEAELGNSNGSKSDSLSRAMHILSCLGSSATYGPFKSHLSSLQLLRARQGFKEKINSLRSKWVRGFIDDQSVALVCAAALFEDLAAGWAAGIEIIDNVFTMVLPERRSQSHHLEYLLNYYVRILQRHREQFTLSKAWDAVTRGLQIYPSSPELFKALVEISCLYTTPNKLRWMFDEHCHKKPSVVVWLFALIFEISRSGSPHRIHGLFERALAIDKFHNSVILWRLYVAYEINVVHNPSAARRIFFRAIHACPWSKKLWLDGFLKLNSILTAKELSDLQEVTREKELNLRTDIYEILLQDEILS</sequence>
<accession>A0A5D2ZYJ0</accession>
<dbReference type="EMBL" id="CM017638">
    <property type="protein sequence ID" value="TYJ42701.1"/>
    <property type="molecule type" value="Genomic_DNA"/>
</dbReference>
<dbReference type="GO" id="GO:0006396">
    <property type="term" value="P:RNA processing"/>
    <property type="evidence" value="ECO:0007669"/>
    <property type="project" value="InterPro"/>
</dbReference>
<name>A0A5D2ZYJ0_GOSMU</name>
<dbReference type="GO" id="GO:1902369">
    <property type="term" value="P:negative regulation of RNA catabolic process"/>
    <property type="evidence" value="ECO:0007669"/>
    <property type="project" value="TreeGrafter"/>
</dbReference>
<reference evidence="4 5" key="1">
    <citation type="submission" date="2019-07" db="EMBL/GenBank/DDBJ databases">
        <title>WGS assembly of Gossypium mustelinum.</title>
        <authorList>
            <person name="Chen Z.J."/>
            <person name="Sreedasyam A."/>
            <person name="Ando A."/>
            <person name="Song Q."/>
            <person name="De L."/>
            <person name="Hulse-Kemp A."/>
            <person name="Ding M."/>
            <person name="Ye W."/>
            <person name="Kirkbride R."/>
            <person name="Jenkins J."/>
            <person name="Plott C."/>
            <person name="Lovell J."/>
            <person name="Lin Y.-M."/>
            <person name="Vaughn R."/>
            <person name="Liu B."/>
            <person name="Li W."/>
            <person name="Simpson S."/>
            <person name="Scheffler B."/>
            <person name="Saski C."/>
            <person name="Grover C."/>
            <person name="Hu G."/>
            <person name="Conover J."/>
            <person name="Carlson J."/>
            <person name="Shu S."/>
            <person name="Boston L."/>
            <person name="Williams M."/>
            <person name="Peterson D."/>
            <person name="Mcgee K."/>
            <person name="Jones D."/>
            <person name="Wendel J."/>
            <person name="Stelly D."/>
            <person name="Grimwood J."/>
            <person name="Schmutz J."/>
        </authorList>
    </citation>
    <scope>NUCLEOTIDE SEQUENCE [LARGE SCALE GENOMIC DNA]</scope>
    <source>
        <strain evidence="4">1408120.09</strain>
    </source>
</reference>
<dbReference type="InterPro" id="IPR013633">
    <property type="entry name" value="NRDE-2"/>
</dbReference>
<evidence type="ECO:0000256" key="3">
    <source>
        <dbReference type="ARBA" id="ARBA00023242"/>
    </source>
</evidence>
<evidence type="ECO:0008006" key="6">
    <source>
        <dbReference type="Google" id="ProtNLM"/>
    </source>
</evidence>
<dbReference type="SMART" id="SM00386">
    <property type="entry name" value="HAT"/>
    <property type="match status" value="3"/>
</dbReference>